<gene>
    <name evidence="2" type="ORF">SAMN05720606_102332</name>
</gene>
<reference evidence="3" key="1">
    <citation type="submission" date="2016-10" db="EMBL/GenBank/DDBJ databases">
        <authorList>
            <person name="Varghese N."/>
            <person name="Submissions S."/>
        </authorList>
    </citation>
    <scope>NUCLEOTIDE SEQUENCE [LARGE SCALE GENOMIC DNA]</scope>
    <source>
        <strain evidence="3">BL9</strain>
    </source>
</reference>
<evidence type="ECO:0000313" key="3">
    <source>
        <dbReference type="Proteomes" id="UP000198538"/>
    </source>
</evidence>
<protein>
    <submittedName>
        <fullName evidence="2">Lantibiotic dehydratase, C terminus</fullName>
    </submittedName>
</protein>
<sequence>MTPKWEHFPEFILRSTGFPVEWIQQLRFEKTVQTFHQRYDIERAIEQGITQLKELERADSISNAVLPFWKKARKTMSKRKPIHLELITSLETGGLDSNALDELKRYQINVERLEMVCEESNQVFKEELCLKQRQLQNIFKNVRLQEAVFQQSPSMYKNALLPYLQNSLEKRNAEVKRIERQLISYLQRFCTKNETTSYFGPIQYGKLTNIDEDVTYTISVSGQERERRTFFPYWAVSSLVNVLKVKEVFRPYCSVKLSYLLNKEGSTLYFPHSGKRITLQERYHPLIEGLSHDFQTILELTDHLPWTYEETEPMLSRLESKKWVDIEIPISITEPDALRSLREWLNNPVLPTHPEVTLWRQRINWLWDLKNSYASFPLEEKMNALTQLEQSFTEWTGENPRRSGGAIYADRTLLYEESHGPLDELQIGGTIEAVIRESVPKWLNLCAKHGQEKYEKQQKLAKEIFTALYPSAKEVPYLKFIKDVTQHPEAQIWENRWQNIQTDTEQHVQSFVQKSNDFVVELPNDSPYEFDSDLCWINSPDLMLAKKNDGTYQVILGEIHDTVMIWGWALQFHSDEENLTSQLENKIKSSTMHQPMLNLLSNKRFKIVPFEYPGITAQMSSISNSPNQKIPLAQAKVQCLDNGVAISLPEDDGMYRIYNGELHTMVHSFFALPKAVPFVINTGSFTPRLMMGEVVVQRAKWQIKKENFWDGVYKGSSSELFYAAFKFHLVNGLPKEAFVKTANQPKPFYIDFENYFLLEMWNAFWTDEECTLSEMLPGLNETWLTKGHEQHHTAELRISCFVERGNGHDSSD</sequence>
<evidence type="ECO:0000259" key="1">
    <source>
        <dbReference type="Pfam" id="PF04738"/>
    </source>
</evidence>
<dbReference type="InterPro" id="IPR006827">
    <property type="entry name" value="Lant_deHydtase_N"/>
</dbReference>
<name>A0A1G5D4C9_9BACL</name>
<dbReference type="Pfam" id="PF04738">
    <property type="entry name" value="Lant_dehydr_N"/>
    <property type="match status" value="1"/>
</dbReference>
<accession>A0A1G5D4C9</accession>
<feature type="domain" description="Lantibiotic dehydratase N-terminal" evidence="1">
    <location>
        <begin position="143"/>
        <end position="396"/>
    </location>
</feature>
<dbReference type="STRING" id="582692.SAMN05720606_102332"/>
<dbReference type="Proteomes" id="UP000198538">
    <property type="component" value="Unassembled WGS sequence"/>
</dbReference>
<organism evidence="2 3">
    <name type="scientific">Paenibacillus polysaccharolyticus</name>
    <dbReference type="NCBI Taxonomy" id="582692"/>
    <lineage>
        <taxon>Bacteria</taxon>
        <taxon>Bacillati</taxon>
        <taxon>Bacillota</taxon>
        <taxon>Bacilli</taxon>
        <taxon>Bacillales</taxon>
        <taxon>Paenibacillaceae</taxon>
        <taxon>Paenibacillus</taxon>
    </lineage>
</organism>
<dbReference type="EMBL" id="FMVM01000002">
    <property type="protein sequence ID" value="SCY09593.1"/>
    <property type="molecule type" value="Genomic_DNA"/>
</dbReference>
<dbReference type="AlphaFoldDB" id="A0A1G5D4C9"/>
<proteinExistence type="predicted"/>
<evidence type="ECO:0000313" key="2">
    <source>
        <dbReference type="EMBL" id="SCY09593.1"/>
    </source>
</evidence>
<keyword evidence="3" id="KW-1185">Reference proteome</keyword>
<dbReference type="RefSeq" id="WP_090916291.1">
    <property type="nucleotide sequence ID" value="NZ_FMVM01000002.1"/>
</dbReference>